<organism evidence="1 2">
    <name type="scientific">Saccharomyces kudriavzevii (strain ATCC MYA-4449 / AS 2.2408 / CBS 8840 / NBRC 1802 / NCYC 2889)</name>
    <name type="common">Yeast</name>
    <dbReference type="NCBI Taxonomy" id="226230"/>
    <lineage>
        <taxon>Eukaryota</taxon>
        <taxon>Fungi</taxon>
        <taxon>Dikarya</taxon>
        <taxon>Ascomycota</taxon>
        <taxon>Saccharomycotina</taxon>
        <taxon>Saccharomycetes</taxon>
        <taxon>Saccharomycetales</taxon>
        <taxon>Saccharomycetaceae</taxon>
        <taxon>Saccharomyces</taxon>
    </lineage>
</organism>
<dbReference type="OrthoDB" id="636685at2759"/>
<dbReference type="Gene3D" id="1.10.20.10">
    <property type="entry name" value="Histone, subunit A"/>
    <property type="match status" value="1"/>
</dbReference>
<accession>A0AA35JCP2</accession>
<dbReference type="InterPro" id="IPR050568">
    <property type="entry name" value="Transcr_DNA_Rep_Reg"/>
</dbReference>
<dbReference type="CDD" id="cd22929">
    <property type="entry name" value="HFD_POLE4-like"/>
    <property type="match status" value="1"/>
</dbReference>
<dbReference type="GO" id="GO:0046982">
    <property type="term" value="F:protein heterodimerization activity"/>
    <property type="evidence" value="ECO:0007669"/>
    <property type="project" value="InterPro"/>
</dbReference>
<protein>
    <submittedName>
        <fullName evidence="1">Uncharacterized protein</fullName>
    </submittedName>
</protein>
<dbReference type="SUPFAM" id="SSF47113">
    <property type="entry name" value="Histone-fold"/>
    <property type="match status" value="1"/>
</dbReference>
<name>A0AA35JCP2_SACK1</name>
<sequence>MPDLVKDKAPTFPISKVKKIAKCDPEYIITSNAAVSATAFAAELFVQNLVEESLVLAQLNSKGKTSLRLSLNSIEECVEKKENFRFLEDVIKQLKKNSSLNKMRELGKQPGSDNQQADEEEPQLHQDDDESEDEGAEDDEEDDGSEQEEPAHQEELIDDREIDEDDKPPRSVATLLSRFQYKSTLDAGERSDSSDHETDEGKNKYT</sequence>
<evidence type="ECO:0000313" key="1">
    <source>
        <dbReference type="EMBL" id="CAI4056143.1"/>
    </source>
</evidence>
<dbReference type="GO" id="GO:0006261">
    <property type="term" value="P:DNA-templated DNA replication"/>
    <property type="evidence" value="ECO:0007669"/>
    <property type="project" value="TreeGrafter"/>
</dbReference>
<dbReference type="PANTHER" id="PTHR10252:SF54">
    <property type="entry name" value="CHROMATIN ACCESSIBILITY COMPLEX PROTEIN 1"/>
    <property type="match status" value="1"/>
</dbReference>
<reference evidence="1" key="1">
    <citation type="submission" date="2022-10" db="EMBL/GenBank/DDBJ databases">
        <authorList>
            <person name="Byrne P K."/>
        </authorList>
    </citation>
    <scope>NUCLEOTIDE SEQUENCE</scope>
    <source>
        <strain evidence="1">IFO1802</strain>
    </source>
</reference>
<proteinExistence type="predicted"/>
<evidence type="ECO:0000313" key="2">
    <source>
        <dbReference type="Proteomes" id="UP001162087"/>
    </source>
</evidence>
<gene>
    <name evidence="1" type="primary">SKDI02G3850</name>
    <name evidence="1" type="ORF">SKDI_02G3850</name>
</gene>
<dbReference type="InterPro" id="IPR009072">
    <property type="entry name" value="Histone-fold"/>
</dbReference>
<dbReference type="EMBL" id="OX365897">
    <property type="protein sequence ID" value="CAI4056143.1"/>
    <property type="molecule type" value="Genomic_DNA"/>
</dbReference>
<dbReference type="PANTHER" id="PTHR10252">
    <property type="entry name" value="HISTONE-LIKE TRANSCRIPTION FACTOR CCAAT-RELATED"/>
    <property type="match status" value="1"/>
</dbReference>
<dbReference type="GO" id="GO:0008623">
    <property type="term" value="C:CHRAC"/>
    <property type="evidence" value="ECO:0007669"/>
    <property type="project" value="TreeGrafter"/>
</dbReference>
<dbReference type="Proteomes" id="UP001162087">
    <property type="component" value="Chromosome 2"/>
</dbReference>
<keyword evidence="2" id="KW-1185">Reference proteome</keyword>